<keyword evidence="3" id="KW-1185">Reference proteome</keyword>
<dbReference type="RefSeq" id="WP_035451007.1">
    <property type="nucleotide sequence ID" value="NZ_AZGA01000057.1"/>
</dbReference>
<dbReference type="AlphaFoldDB" id="X0PNV2"/>
<comment type="caution">
    <text evidence="2">The sequence shown here is derived from an EMBL/GenBank/DDBJ whole genome shotgun (WGS) entry which is preliminary data.</text>
</comment>
<reference evidence="2 3" key="1">
    <citation type="journal article" date="2015" name="Genome Announc.">
        <title>Expanding the biotechnology potential of lactobacilli through comparative genomics of 213 strains and associated genera.</title>
        <authorList>
            <person name="Sun Z."/>
            <person name="Harris H.M."/>
            <person name="McCann A."/>
            <person name="Guo C."/>
            <person name="Argimon S."/>
            <person name="Zhang W."/>
            <person name="Yang X."/>
            <person name="Jeffery I.B."/>
            <person name="Cooney J.C."/>
            <person name="Kagawa T.F."/>
            <person name="Liu W."/>
            <person name="Song Y."/>
            <person name="Salvetti E."/>
            <person name="Wrobel A."/>
            <person name="Rasinkangas P."/>
            <person name="Parkhill J."/>
            <person name="Rea M.C."/>
            <person name="O'Sullivan O."/>
            <person name="Ritari J."/>
            <person name="Douillard F.P."/>
            <person name="Paul Ross R."/>
            <person name="Yang R."/>
            <person name="Briner A.E."/>
            <person name="Felis G.E."/>
            <person name="de Vos W.M."/>
            <person name="Barrangou R."/>
            <person name="Klaenhammer T.R."/>
            <person name="Caufield P.W."/>
            <person name="Cui Y."/>
            <person name="Zhang H."/>
            <person name="O'Toole P.W."/>
        </authorList>
    </citation>
    <scope>NUCLEOTIDE SEQUENCE [LARGE SCALE GENOMIC DNA]</scope>
    <source>
        <strain evidence="2 3">DSM 18527</strain>
    </source>
</reference>
<keyword evidence="1" id="KW-0472">Membrane</keyword>
<accession>X0PNV2</accession>
<proteinExistence type="predicted"/>
<gene>
    <name evidence="2" type="ORF">FC83_GL003119</name>
</gene>
<dbReference type="Proteomes" id="UP000051236">
    <property type="component" value="Unassembled WGS sequence"/>
</dbReference>
<keyword evidence="1" id="KW-1133">Transmembrane helix</keyword>
<evidence type="ECO:0000313" key="2">
    <source>
        <dbReference type="EMBL" id="KRM33043.1"/>
    </source>
</evidence>
<feature type="transmembrane region" description="Helical" evidence="1">
    <location>
        <begin position="30"/>
        <end position="53"/>
    </location>
</feature>
<evidence type="ECO:0000256" key="1">
    <source>
        <dbReference type="SAM" id="Phobius"/>
    </source>
</evidence>
<sequence>MSQSFLGNLTTGILLAIVIAWYYFSRDNPSLILVILGALAAAVLFAAAIAEVVTGRANIKKDD</sequence>
<dbReference type="STRING" id="1423734.FC83_GL003119"/>
<feature type="transmembrane region" description="Helical" evidence="1">
    <location>
        <begin position="5"/>
        <end position="24"/>
    </location>
</feature>
<dbReference type="EMBL" id="AZGA01000057">
    <property type="protein sequence ID" value="KRM33043.1"/>
    <property type="molecule type" value="Genomic_DNA"/>
</dbReference>
<dbReference type="PATRIC" id="fig|1423734.3.peg.3169"/>
<organism evidence="2 3">
    <name type="scientific">Agrilactobacillus composti DSM 18527 = JCM 14202</name>
    <dbReference type="NCBI Taxonomy" id="1423734"/>
    <lineage>
        <taxon>Bacteria</taxon>
        <taxon>Bacillati</taxon>
        <taxon>Bacillota</taxon>
        <taxon>Bacilli</taxon>
        <taxon>Lactobacillales</taxon>
        <taxon>Lactobacillaceae</taxon>
        <taxon>Agrilactobacillus</taxon>
    </lineage>
</organism>
<protein>
    <submittedName>
        <fullName evidence="2">Uncharacterized protein</fullName>
    </submittedName>
</protein>
<name>X0PNV2_9LACO</name>
<evidence type="ECO:0000313" key="3">
    <source>
        <dbReference type="Proteomes" id="UP000051236"/>
    </source>
</evidence>
<keyword evidence="1" id="KW-0812">Transmembrane</keyword>
<dbReference type="eggNOG" id="ENOG50319XM">
    <property type="taxonomic scope" value="Bacteria"/>
</dbReference>